<feature type="transmembrane region" description="Helical" evidence="19">
    <location>
        <begin position="202"/>
        <end position="221"/>
    </location>
</feature>
<evidence type="ECO:0000256" key="7">
    <source>
        <dbReference type="ARBA" id="ARBA00019373"/>
    </source>
</evidence>
<keyword evidence="11 18" id="KW-0812">Transmembrane</keyword>
<protein>
    <recommendedName>
        <fullName evidence="7 18">Phosphatidate cytidylyltransferase</fullName>
        <ecNumber evidence="6 18">2.7.7.41</ecNumber>
    </recommendedName>
</protein>
<organism evidence="20 21">
    <name type="scientific">Hufsiella arboris</name>
    <dbReference type="NCBI Taxonomy" id="2695275"/>
    <lineage>
        <taxon>Bacteria</taxon>
        <taxon>Pseudomonadati</taxon>
        <taxon>Bacteroidota</taxon>
        <taxon>Sphingobacteriia</taxon>
        <taxon>Sphingobacteriales</taxon>
        <taxon>Sphingobacteriaceae</taxon>
        <taxon>Hufsiella</taxon>
    </lineage>
</organism>
<feature type="transmembrane region" description="Helical" evidence="19">
    <location>
        <begin position="136"/>
        <end position="156"/>
    </location>
</feature>
<evidence type="ECO:0000313" key="21">
    <source>
        <dbReference type="Proteomes" id="UP000466586"/>
    </source>
</evidence>
<dbReference type="PROSITE" id="PS01315">
    <property type="entry name" value="CDS"/>
    <property type="match status" value="1"/>
</dbReference>
<dbReference type="PANTHER" id="PTHR46382:SF1">
    <property type="entry name" value="PHOSPHATIDATE CYTIDYLYLTRANSFERASE"/>
    <property type="match status" value="1"/>
</dbReference>
<comment type="catalytic activity">
    <reaction evidence="1 18">
        <text>a 1,2-diacyl-sn-glycero-3-phosphate + CTP + H(+) = a CDP-1,2-diacyl-sn-glycerol + diphosphate</text>
        <dbReference type="Rhea" id="RHEA:16229"/>
        <dbReference type="ChEBI" id="CHEBI:15378"/>
        <dbReference type="ChEBI" id="CHEBI:33019"/>
        <dbReference type="ChEBI" id="CHEBI:37563"/>
        <dbReference type="ChEBI" id="CHEBI:58332"/>
        <dbReference type="ChEBI" id="CHEBI:58608"/>
        <dbReference type="EC" id="2.7.7.41"/>
    </reaction>
</comment>
<dbReference type="GO" id="GO:0004605">
    <property type="term" value="F:phosphatidate cytidylyltransferase activity"/>
    <property type="evidence" value="ECO:0007669"/>
    <property type="project" value="UniProtKB-EC"/>
</dbReference>
<dbReference type="EMBL" id="WVHT01000001">
    <property type="protein sequence ID" value="MXV49798.1"/>
    <property type="molecule type" value="Genomic_DNA"/>
</dbReference>
<evidence type="ECO:0000256" key="3">
    <source>
        <dbReference type="ARBA" id="ARBA00005119"/>
    </source>
</evidence>
<evidence type="ECO:0000256" key="2">
    <source>
        <dbReference type="ARBA" id="ARBA00004651"/>
    </source>
</evidence>
<evidence type="ECO:0000256" key="1">
    <source>
        <dbReference type="ARBA" id="ARBA00001698"/>
    </source>
</evidence>
<dbReference type="UniPathway" id="UPA00557">
    <property type="reaction ID" value="UER00614"/>
</dbReference>
<proteinExistence type="inferred from homology"/>
<dbReference type="EC" id="2.7.7.41" evidence="6 18"/>
<keyword evidence="9" id="KW-0444">Lipid biosynthesis</keyword>
<comment type="pathway">
    <text evidence="4">Lipid metabolism.</text>
</comment>
<evidence type="ECO:0000256" key="12">
    <source>
        <dbReference type="ARBA" id="ARBA00022695"/>
    </source>
</evidence>
<evidence type="ECO:0000256" key="14">
    <source>
        <dbReference type="ARBA" id="ARBA00023098"/>
    </source>
</evidence>
<sequence length="268" mass="30228">MKTRAITGFFFVVVMLASELLGVYAFAFFFLVLSVLNLNEFYSLVKNERISPQRINGLLLGGALFVTVVFWHVFDFPAHYFLAAVPLLTLIYIAELYRKKDNPFINIAFTFTGIVFCVIPFCFFALLAFLDGSFEYHLPLGFLLLLWSSDTGAYLFGVKLGKNKLFERHSPKKTWEGFFGGLLTSLVVAFILSLYFKELAFVHWAVVSVIIVVFGTIGDLTESMLKRSMNIKDSGSILPGHGGLLDRFDGLFLSAPVVFTYLYFITMV</sequence>
<dbReference type="RefSeq" id="WP_160842964.1">
    <property type="nucleotide sequence ID" value="NZ_WVHT01000001.1"/>
</dbReference>
<dbReference type="Proteomes" id="UP000466586">
    <property type="component" value="Unassembled WGS sequence"/>
</dbReference>
<keyword evidence="21" id="KW-1185">Reference proteome</keyword>
<evidence type="ECO:0000313" key="20">
    <source>
        <dbReference type="EMBL" id="MXV49798.1"/>
    </source>
</evidence>
<feature type="transmembrane region" description="Helical" evidence="19">
    <location>
        <begin position="80"/>
        <end position="97"/>
    </location>
</feature>
<keyword evidence="13 19" id="KW-1133">Transmembrane helix</keyword>
<comment type="subcellular location">
    <subcellularLocation>
        <location evidence="2">Cell membrane</location>
        <topology evidence="2">Multi-pass membrane protein</topology>
    </subcellularLocation>
</comment>
<reference evidence="20 21" key="1">
    <citation type="submission" date="2019-11" db="EMBL/GenBank/DDBJ databases">
        <title>Pedobacter sp. HMF7647 Genome sequencing and assembly.</title>
        <authorList>
            <person name="Kang H."/>
            <person name="Kim H."/>
            <person name="Joh K."/>
        </authorList>
    </citation>
    <scope>NUCLEOTIDE SEQUENCE [LARGE SCALE GENOMIC DNA]</scope>
    <source>
        <strain evidence="20 21">HMF7647</strain>
    </source>
</reference>
<dbReference type="PANTHER" id="PTHR46382">
    <property type="entry name" value="PHOSPHATIDATE CYTIDYLYLTRANSFERASE"/>
    <property type="match status" value="1"/>
</dbReference>
<feature type="transmembrane region" description="Helical" evidence="19">
    <location>
        <begin position="104"/>
        <end position="130"/>
    </location>
</feature>
<evidence type="ECO:0000256" key="11">
    <source>
        <dbReference type="ARBA" id="ARBA00022692"/>
    </source>
</evidence>
<accession>A0A7K1Y6X0</accession>
<dbReference type="InterPro" id="IPR000374">
    <property type="entry name" value="PC_trans"/>
</dbReference>
<gene>
    <name evidence="20" type="ORF">GS399_02365</name>
</gene>
<dbReference type="GO" id="GO:0005886">
    <property type="term" value="C:plasma membrane"/>
    <property type="evidence" value="ECO:0007669"/>
    <property type="project" value="UniProtKB-SubCell"/>
</dbReference>
<dbReference type="GO" id="GO:0016024">
    <property type="term" value="P:CDP-diacylglycerol biosynthetic process"/>
    <property type="evidence" value="ECO:0007669"/>
    <property type="project" value="UniProtKB-UniPathway"/>
</dbReference>
<evidence type="ECO:0000256" key="10">
    <source>
        <dbReference type="ARBA" id="ARBA00022679"/>
    </source>
</evidence>
<evidence type="ECO:0000256" key="15">
    <source>
        <dbReference type="ARBA" id="ARBA00023136"/>
    </source>
</evidence>
<comment type="pathway">
    <text evidence="3 18">Phospholipid metabolism; CDP-diacylglycerol biosynthesis; CDP-diacylglycerol from sn-glycerol 3-phosphate: step 3/3.</text>
</comment>
<comment type="caution">
    <text evidence="20">The sequence shown here is derived from an EMBL/GenBank/DDBJ whole genome shotgun (WGS) entry which is preliminary data.</text>
</comment>
<dbReference type="AlphaFoldDB" id="A0A7K1Y6X0"/>
<evidence type="ECO:0000256" key="9">
    <source>
        <dbReference type="ARBA" id="ARBA00022516"/>
    </source>
</evidence>
<feature type="transmembrane region" description="Helical" evidence="19">
    <location>
        <begin position="6"/>
        <end position="36"/>
    </location>
</feature>
<keyword evidence="12 18" id="KW-0548">Nucleotidyltransferase</keyword>
<keyword evidence="17" id="KW-1208">Phospholipid metabolism</keyword>
<keyword evidence="14" id="KW-0443">Lipid metabolism</keyword>
<keyword evidence="15 19" id="KW-0472">Membrane</keyword>
<keyword evidence="16" id="KW-0594">Phospholipid biosynthesis</keyword>
<evidence type="ECO:0000256" key="4">
    <source>
        <dbReference type="ARBA" id="ARBA00005189"/>
    </source>
</evidence>
<evidence type="ECO:0000256" key="19">
    <source>
        <dbReference type="SAM" id="Phobius"/>
    </source>
</evidence>
<evidence type="ECO:0000256" key="17">
    <source>
        <dbReference type="ARBA" id="ARBA00023264"/>
    </source>
</evidence>
<evidence type="ECO:0000256" key="8">
    <source>
        <dbReference type="ARBA" id="ARBA00022475"/>
    </source>
</evidence>
<evidence type="ECO:0000256" key="5">
    <source>
        <dbReference type="ARBA" id="ARBA00010185"/>
    </source>
</evidence>
<feature type="transmembrane region" description="Helical" evidence="19">
    <location>
        <begin position="177"/>
        <end position="196"/>
    </location>
</feature>
<feature type="transmembrane region" description="Helical" evidence="19">
    <location>
        <begin position="57"/>
        <end position="74"/>
    </location>
</feature>
<comment type="similarity">
    <text evidence="5 18">Belongs to the CDS family.</text>
</comment>
<name>A0A7K1Y6X0_9SPHI</name>
<evidence type="ECO:0000256" key="13">
    <source>
        <dbReference type="ARBA" id="ARBA00022989"/>
    </source>
</evidence>
<evidence type="ECO:0000256" key="6">
    <source>
        <dbReference type="ARBA" id="ARBA00012487"/>
    </source>
</evidence>
<evidence type="ECO:0000256" key="18">
    <source>
        <dbReference type="RuleBase" id="RU003938"/>
    </source>
</evidence>
<dbReference type="Pfam" id="PF01148">
    <property type="entry name" value="CTP_transf_1"/>
    <property type="match status" value="1"/>
</dbReference>
<keyword evidence="10 18" id="KW-0808">Transferase</keyword>
<keyword evidence="8" id="KW-1003">Cell membrane</keyword>
<evidence type="ECO:0000256" key="16">
    <source>
        <dbReference type="ARBA" id="ARBA00023209"/>
    </source>
</evidence>